<dbReference type="Pfam" id="PF01357">
    <property type="entry name" value="Expansin_C"/>
    <property type="match status" value="2"/>
</dbReference>
<dbReference type="AlphaFoldDB" id="A0A1E5UXV4"/>
<evidence type="ECO:0000256" key="2">
    <source>
        <dbReference type="ARBA" id="ARBA00004191"/>
    </source>
</evidence>
<evidence type="ECO:0000256" key="8">
    <source>
        <dbReference type="ARBA" id="ARBA00023180"/>
    </source>
</evidence>
<dbReference type="EMBL" id="LWDX02059036">
    <property type="protein sequence ID" value="OEL17700.1"/>
    <property type="molecule type" value="Genomic_DNA"/>
</dbReference>
<dbReference type="PANTHER" id="PTHR31867">
    <property type="entry name" value="EXPANSIN-A15"/>
    <property type="match status" value="1"/>
</dbReference>
<dbReference type="InterPro" id="IPR007117">
    <property type="entry name" value="Expansin_CBD"/>
</dbReference>
<dbReference type="Pfam" id="PF03330">
    <property type="entry name" value="DPBB_1"/>
    <property type="match status" value="2"/>
</dbReference>
<dbReference type="InterPro" id="IPR036908">
    <property type="entry name" value="RlpA-like_sf"/>
</dbReference>
<feature type="domain" description="Expansin-like CBD" evidence="12">
    <location>
        <begin position="165"/>
        <end position="241"/>
    </location>
</feature>
<protein>
    <submittedName>
        <fullName evidence="13">Expansin-A31</fullName>
    </submittedName>
</protein>
<evidence type="ECO:0000256" key="5">
    <source>
        <dbReference type="ARBA" id="ARBA00022525"/>
    </source>
</evidence>
<feature type="domain" description="Expansin-like CBD" evidence="12">
    <location>
        <begin position="399"/>
        <end position="478"/>
    </location>
</feature>
<keyword evidence="4" id="KW-0134">Cell wall</keyword>
<dbReference type="InterPro" id="IPR007118">
    <property type="entry name" value="Expan_Lol_pI"/>
</dbReference>
<comment type="similarity">
    <text evidence="3">Belongs to the expansin family. Expansin A subfamily.</text>
</comment>
<gene>
    <name evidence="13" type="ORF">BAE44_0021281</name>
</gene>
<evidence type="ECO:0000256" key="3">
    <source>
        <dbReference type="ARBA" id="ARBA00005392"/>
    </source>
</evidence>
<dbReference type="PROSITE" id="PS50843">
    <property type="entry name" value="EXPANSIN_CBD"/>
    <property type="match status" value="2"/>
</dbReference>
<evidence type="ECO:0000256" key="7">
    <source>
        <dbReference type="ARBA" id="ARBA00023136"/>
    </source>
</evidence>
<evidence type="ECO:0000256" key="1">
    <source>
        <dbReference type="ARBA" id="ARBA00004170"/>
    </source>
</evidence>
<evidence type="ECO:0000256" key="10">
    <source>
        <dbReference type="SAM" id="SignalP"/>
    </source>
</evidence>
<evidence type="ECO:0000256" key="6">
    <source>
        <dbReference type="ARBA" id="ARBA00022729"/>
    </source>
</evidence>
<evidence type="ECO:0000256" key="4">
    <source>
        <dbReference type="ARBA" id="ARBA00022512"/>
    </source>
</evidence>
<dbReference type="SUPFAM" id="SSF50685">
    <property type="entry name" value="Barwin-like endoglucanases"/>
    <property type="match status" value="2"/>
</dbReference>
<dbReference type="GO" id="GO:0009664">
    <property type="term" value="P:plant-type cell wall organization"/>
    <property type="evidence" value="ECO:0007669"/>
    <property type="project" value="InterPro"/>
</dbReference>
<keyword evidence="5" id="KW-0964">Secreted</keyword>
<dbReference type="PRINTS" id="PR01225">
    <property type="entry name" value="EXPANSNFAMLY"/>
</dbReference>
<keyword evidence="7" id="KW-0472">Membrane</keyword>
<dbReference type="OrthoDB" id="1300333at2759"/>
<comment type="caution">
    <text evidence="13">The sequence shown here is derived from an EMBL/GenBank/DDBJ whole genome shotgun (WGS) entry which is preliminary data.</text>
</comment>
<feature type="chain" id="PRO_5009187474" evidence="10">
    <location>
        <begin position="24"/>
        <end position="484"/>
    </location>
</feature>
<sequence>MDTANSLILCTVVLAACLALTAAQGSPGTATFYGGADGSGTMGGACGYDNLYNAGYGVLNAALSETLFNDGASCGQCYLIRCDTSRSEWCKPGMSITVSATNLCPANYALPNGGWCGPGRPHFDMSQPAWEHIGIYEAGIIPVVYQQVPCSRQGGVRFSIAGSNYFLLVNIQNLGGSGSVGAAWVKGDNTGWIQMSRNWGANWQALSGLVGQGLSFAVTTTGGDYMQFLNVAVMAPRWLLGLWSVMAACAAAGAMAWSPGTATFYGGADGSGTMGGACGYGNLYNAGYGVNNAALSTVLFNDGASCGQCYTITCDGSRQGGQYCKPGNTVTVTATNLCPPNYALPNGGWCGPGRPHFDMSQPAWENIGIVQAGIIPVLYQQVKCSRSGGVRFSVAGSSYFLLVNIQNLGGSGSVAAAWVKGDNTGWIQMSRNWGANWQALSGLTGQGLSFAVTSTGGQYMQFLNAAPAWWQFGQTYTTYQQFVY</sequence>
<dbReference type="Gene3D" id="2.40.40.10">
    <property type="entry name" value="RlpA-like domain"/>
    <property type="match status" value="2"/>
</dbReference>
<feature type="domain" description="Expansin-like EG45" evidence="11">
    <location>
        <begin position="43"/>
        <end position="155"/>
    </location>
</feature>
<accession>A0A1E5UXV4</accession>
<dbReference type="InterPro" id="IPR009009">
    <property type="entry name" value="RlpA-like_DPBB"/>
</dbReference>
<feature type="signal peptide" evidence="10">
    <location>
        <begin position="1"/>
        <end position="23"/>
    </location>
</feature>
<organism evidence="13 14">
    <name type="scientific">Dichanthelium oligosanthes</name>
    <dbReference type="NCBI Taxonomy" id="888268"/>
    <lineage>
        <taxon>Eukaryota</taxon>
        <taxon>Viridiplantae</taxon>
        <taxon>Streptophyta</taxon>
        <taxon>Embryophyta</taxon>
        <taxon>Tracheophyta</taxon>
        <taxon>Spermatophyta</taxon>
        <taxon>Magnoliopsida</taxon>
        <taxon>Liliopsida</taxon>
        <taxon>Poales</taxon>
        <taxon>Poaceae</taxon>
        <taxon>PACMAD clade</taxon>
        <taxon>Panicoideae</taxon>
        <taxon>Panicodae</taxon>
        <taxon>Paniceae</taxon>
        <taxon>Dichantheliinae</taxon>
        <taxon>Dichanthelium</taxon>
    </lineage>
</organism>
<dbReference type="SMART" id="SM00837">
    <property type="entry name" value="DPBB_1"/>
    <property type="match status" value="2"/>
</dbReference>
<comment type="subcellular location">
    <subcellularLocation>
        <location evidence="1">Membrane</location>
        <topology evidence="1">Peripheral membrane protein</topology>
    </subcellularLocation>
    <subcellularLocation>
        <location evidence="2">Secreted</location>
        <location evidence="2">Cell wall</location>
    </subcellularLocation>
</comment>
<reference evidence="13 14" key="1">
    <citation type="submission" date="2016-09" db="EMBL/GenBank/DDBJ databases">
        <title>The draft genome of Dichanthelium oligosanthes: A C3 panicoid grass species.</title>
        <authorList>
            <person name="Studer A.J."/>
            <person name="Schnable J.C."/>
            <person name="Brutnell T.P."/>
        </authorList>
    </citation>
    <scope>NUCLEOTIDE SEQUENCE [LARGE SCALE GENOMIC DNA]</scope>
    <source>
        <strain evidence="14">cv. Kellogg 1175</strain>
        <tissue evidence="13">Leaf</tissue>
    </source>
</reference>
<feature type="domain" description="Expansin-like EG45" evidence="11">
    <location>
        <begin position="275"/>
        <end position="389"/>
    </location>
</feature>
<proteinExistence type="inferred from homology"/>
<keyword evidence="6 10" id="KW-0732">Signal</keyword>
<dbReference type="PROSITE" id="PS50842">
    <property type="entry name" value="EXPANSIN_EG45"/>
    <property type="match status" value="2"/>
</dbReference>
<keyword evidence="9" id="KW-0961">Cell wall biogenesis/degradation</keyword>
<dbReference type="PRINTS" id="PR01226">
    <property type="entry name" value="EXPANSIN"/>
</dbReference>
<dbReference type="GO" id="GO:0005576">
    <property type="term" value="C:extracellular region"/>
    <property type="evidence" value="ECO:0007669"/>
    <property type="project" value="InterPro"/>
</dbReference>
<dbReference type="InterPro" id="IPR036749">
    <property type="entry name" value="Expansin_CBD_sf"/>
</dbReference>
<dbReference type="InterPro" id="IPR007112">
    <property type="entry name" value="Expansin/allergen_DPBB_dom"/>
</dbReference>
<evidence type="ECO:0000313" key="13">
    <source>
        <dbReference type="EMBL" id="OEL17700.1"/>
    </source>
</evidence>
<dbReference type="GO" id="GO:0016020">
    <property type="term" value="C:membrane"/>
    <property type="evidence" value="ECO:0007669"/>
    <property type="project" value="UniProtKB-SubCell"/>
</dbReference>
<evidence type="ECO:0000259" key="12">
    <source>
        <dbReference type="PROSITE" id="PS50843"/>
    </source>
</evidence>
<evidence type="ECO:0000256" key="9">
    <source>
        <dbReference type="ARBA" id="ARBA00023316"/>
    </source>
</evidence>
<dbReference type="Gene3D" id="2.60.40.760">
    <property type="entry name" value="Expansin, cellulose-binding-like domain"/>
    <property type="match status" value="2"/>
</dbReference>
<keyword evidence="14" id="KW-1185">Reference proteome</keyword>
<name>A0A1E5UXV4_9POAL</name>
<dbReference type="InterPro" id="IPR002963">
    <property type="entry name" value="Expansin"/>
</dbReference>
<evidence type="ECO:0000313" key="14">
    <source>
        <dbReference type="Proteomes" id="UP000095767"/>
    </source>
</evidence>
<evidence type="ECO:0000259" key="11">
    <source>
        <dbReference type="PROSITE" id="PS50842"/>
    </source>
</evidence>
<dbReference type="Proteomes" id="UP000095767">
    <property type="component" value="Unassembled WGS sequence"/>
</dbReference>
<keyword evidence="8" id="KW-0325">Glycoprotein</keyword>
<dbReference type="SUPFAM" id="SSF49590">
    <property type="entry name" value="PHL pollen allergen"/>
    <property type="match status" value="2"/>
</dbReference>
<dbReference type="CDD" id="cd22274">
    <property type="entry name" value="DPBB_EXPA_N"/>
    <property type="match status" value="2"/>
</dbReference>